<reference evidence="1 4" key="3">
    <citation type="submission" date="2017-11" db="EMBL/GenBank/DDBJ databases">
        <title>Complete genome sequence of Serratia sp. ATCC 39006 LacA.</title>
        <authorList>
            <person name="Hampton H.G."/>
            <person name="Jackson S.A."/>
            <person name="Jauregui R."/>
            <person name="Poulter G.T.M."/>
            <person name="Salmond G.P.C."/>
            <person name="Fineran P.C."/>
        </authorList>
    </citation>
    <scope>NUCLEOTIDE SEQUENCE [LARGE SCALE GENOMIC DNA]</scope>
    <source>
        <strain evidence="1 4">ATCC 39006</strain>
    </source>
</reference>
<keyword evidence="3" id="KW-1185">Reference proteome</keyword>
<dbReference type="RefSeq" id="WP_051391490.1">
    <property type="nucleotide sequence ID" value="NZ_CP025084.1"/>
</dbReference>
<dbReference type="KEGG" id="sera:Ser39006_019815"/>
<dbReference type="AlphaFoldDB" id="A0A2I5TQT1"/>
<dbReference type="STRING" id="104623.Ser39006_01541"/>
<name>A0A2I5TQT1_SERS3</name>
<reference evidence="2 3" key="1">
    <citation type="journal article" date="2013" name="Genome Announc.">
        <title>Draft genome sequence of Serratia sp. strain ATCC 39006, a model bacterium for analysis of the biosynthesis and regulation of prodigiosin, a carbapenem, and gas vesicles.</title>
        <authorList>
            <person name="Fineran P.C."/>
            <person name="Iglesias Cans M.C."/>
            <person name="Ramsay J.P."/>
            <person name="Wilf N.M."/>
            <person name="Cossyleon D."/>
            <person name="McNeil M.B."/>
            <person name="Williamson N.R."/>
            <person name="Monson R.E."/>
            <person name="Becher S.A."/>
            <person name="Stanton J.A."/>
            <person name="Brugger K."/>
            <person name="Brown S.D."/>
            <person name="Salmond G.P."/>
        </authorList>
    </citation>
    <scope>NUCLEOTIDE SEQUENCE [LARGE SCALE GENOMIC DNA]</scope>
    <source>
        <strain evidence="2">ATCC 39006</strain>
        <strain evidence="3">ATCC 39006 / SC 11482</strain>
    </source>
</reference>
<evidence type="ECO:0000313" key="4">
    <source>
        <dbReference type="Proteomes" id="UP000233778"/>
    </source>
</evidence>
<dbReference type="EMBL" id="CP025085">
    <property type="protein sequence ID" value="AUH02615.1"/>
    <property type="molecule type" value="Genomic_DNA"/>
</dbReference>
<dbReference type="EMBL" id="CP025084">
    <property type="protein sequence ID" value="AUH06929.1"/>
    <property type="molecule type" value="Genomic_DNA"/>
</dbReference>
<reference evidence="2" key="4">
    <citation type="submission" date="2017-11" db="EMBL/GenBank/DDBJ databases">
        <title>Complete genome sequence of Serratia sp. ATCC 39006.</title>
        <authorList>
            <person name="Hampton H.G."/>
            <person name="Jackson S.A."/>
            <person name="Jauregui R."/>
            <person name="Poulter G.T.M."/>
            <person name="Salmond G.P.C."/>
            <person name="Fineran P.C."/>
        </authorList>
    </citation>
    <scope>NUCLEOTIDE SEQUENCE</scope>
    <source>
        <strain evidence="2">ATCC 39006</strain>
    </source>
</reference>
<dbReference type="Pfam" id="PF06755">
    <property type="entry name" value="CbtA_toxin"/>
    <property type="match status" value="1"/>
</dbReference>
<gene>
    <name evidence="1" type="ORF">CWC46_19815</name>
    <name evidence="2" type="ORF">Ser39006_019815</name>
</gene>
<protein>
    <recommendedName>
        <fullName evidence="5">Toxin YkfI</fullName>
    </recommendedName>
</protein>
<reference evidence="2" key="2">
    <citation type="submission" date="2013-09" db="EMBL/GenBank/DDBJ databases">
        <authorList>
            <person name="Wang G."/>
            <person name="Yang Y."/>
            <person name="Su Y."/>
        </authorList>
    </citation>
    <scope>NUCLEOTIDE SEQUENCE</scope>
    <source>
        <strain evidence="2">ATCC 39006</strain>
    </source>
</reference>
<dbReference type="Proteomes" id="UP000017700">
    <property type="component" value="Chromosome"/>
</dbReference>
<evidence type="ECO:0000313" key="2">
    <source>
        <dbReference type="EMBL" id="AUH06929.1"/>
    </source>
</evidence>
<evidence type="ECO:0000313" key="3">
    <source>
        <dbReference type="Proteomes" id="UP000017700"/>
    </source>
</evidence>
<sequence>MMQTQQFWQATASALLARHFGLTLNDTDLCDEACVDALQKAGIKPFEAINDLVDKYHLTHLDGAAYRPRSPYLTAADELIAGLEAGATLGFIGHP</sequence>
<accession>A0A2I5TQT1</accession>
<organism evidence="2 3">
    <name type="scientific">Serratia sp. (strain ATCC 39006)</name>
    <name type="common">Prodigiosinella confusarubida</name>
    <dbReference type="NCBI Taxonomy" id="104623"/>
    <lineage>
        <taxon>Bacteria</taxon>
        <taxon>Pseudomonadati</taxon>
        <taxon>Pseudomonadota</taxon>
        <taxon>Gammaproteobacteria</taxon>
        <taxon>Enterobacterales</taxon>
        <taxon>Pectobacteriaceae</taxon>
        <taxon>Prodigiosinella</taxon>
    </lineage>
</organism>
<dbReference type="OrthoDB" id="6580484at2"/>
<dbReference type="KEGG" id="serq:CWC46_19815"/>
<dbReference type="Proteomes" id="UP000233778">
    <property type="component" value="Chromosome"/>
</dbReference>
<proteinExistence type="predicted"/>
<evidence type="ECO:0000313" key="1">
    <source>
        <dbReference type="EMBL" id="AUH02615.1"/>
    </source>
</evidence>
<dbReference type="InterPro" id="IPR009610">
    <property type="entry name" value="CbtA_toxin"/>
</dbReference>
<evidence type="ECO:0008006" key="5">
    <source>
        <dbReference type="Google" id="ProtNLM"/>
    </source>
</evidence>